<comment type="caution">
    <text evidence="1">The sequence shown here is derived from an EMBL/GenBank/DDBJ whole genome shotgun (WGS) entry which is preliminary data.</text>
</comment>
<name>A0A161PIB6_9BACI</name>
<dbReference type="EMBL" id="LTAO01000010">
    <property type="protein sequence ID" value="KYG33018.1"/>
    <property type="molecule type" value="Genomic_DNA"/>
</dbReference>
<proteinExistence type="predicted"/>
<protein>
    <submittedName>
        <fullName evidence="1">Uncharacterized protein</fullName>
    </submittedName>
</protein>
<sequence length="60" mass="7212">MDMVMEQKILRIVTNRSRERKETKIQTLSRLSGVEEERLKRMILKLEKENKLRVTNGLIQ</sequence>
<evidence type="ECO:0000313" key="1">
    <source>
        <dbReference type="EMBL" id="KYG33018.1"/>
    </source>
</evidence>
<gene>
    <name evidence="1" type="ORF">AZF04_17820</name>
</gene>
<dbReference type="AlphaFoldDB" id="A0A161PIB6"/>
<keyword evidence="2" id="KW-1185">Reference proteome</keyword>
<dbReference type="STRING" id="519424.AZF04_17820"/>
<reference evidence="1" key="1">
    <citation type="submission" date="2016-02" db="EMBL/GenBank/DDBJ databases">
        <title>Genome sequence of Bacillus trypoxylicola KCTC 13244(T).</title>
        <authorList>
            <person name="Jeong H."/>
            <person name="Park S.-H."/>
            <person name="Choi S.-K."/>
        </authorList>
    </citation>
    <scope>NUCLEOTIDE SEQUENCE [LARGE SCALE GENOMIC DNA]</scope>
    <source>
        <strain evidence="1">KCTC 13244</strain>
    </source>
</reference>
<accession>A0A161PIB6</accession>
<organism evidence="1 2">
    <name type="scientific">Alkalihalobacillus trypoxylicola</name>
    <dbReference type="NCBI Taxonomy" id="519424"/>
    <lineage>
        <taxon>Bacteria</taxon>
        <taxon>Bacillati</taxon>
        <taxon>Bacillota</taxon>
        <taxon>Bacilli</taxon>
        <taxon>Bacillales</taxon>
        <taxon>Bacillaceae</taxon>
        <taxon>Alkalihalobacillus</taxon>
    </lineage>
</organism>
<evidence type="ECO:0000313" key="2">
    <source>
        <dbReference type="Proteomes" id="UP000075806"/>
    </source>
</evidence>
<dbReference type="Proteomes" id="UP000075806">
    <property type="component" value="Unassembled WGS sequence"/>
</dbReference>